<dbReference type="EMBL" id="DF970203">
    <property type="protein sequence ID" value="GAP66395.1"/>
    <property type="molecule type" value="Genomic_DNA"/>
</dbReference>
<dbReference type="STRING" id="1475481.GCA_000953855_01735"/>
<feature type="domain" description="Isochorismatase-like" evidence="2">
    <location>
        <begin position="5"/>
        <end position="142"/>
    </location>
</feature>
<protein>
    <submittedName>
        <fullName evidence="3">Hydrolase</fullName>
    </submittedName>
    <submittedName>
        <fullName evidence="4">Nicotinamidase-like amidase</fullName>
    </submittedName>
</protein>
<sequence length="182" mass="20394">MSVDTAVLAIDIQQSFLRAPYWREDDVPAFRDAVLRLLQGAAERGWPVVRVLHQDGDEGFTPESGLVRPLEWMPPEAAATFHKGVHNAFTDTGLEAWLRERGIRRVIVAGIRTEQCCETTTRVASDLGFRVDFVTEATLTFPMVHAASGRRYDVDEIKQRTELVLDGRFARIRSVDAILAGD</sequence>
<dbReference type="Proteomes" id="UP000253740">
    <property type="component" value="Unassembled WGS sequence"/>
</dbReference>
<dbReference type="PANTHER" id="PTHR43540:SF6">
    <property type="entry name" value="ISOCHORISMATASE-LIKE DOMAIN-CONTAINING PROTEIN"/>
    <property type="match status" value="1"/>
</dbReference>
<dbReference type="AlphaFoldDB" id="A0A0K8QNB0"/>
<name>A0A0K8QNB0_9GAMM</name>
<keyword evidence="1 3" id="KW-0378">Hydrolase</keyword>
<dbReference type="InterPro" id="IPR036380">
    <property type="entry name" value="Isochorismatase-like_sf"/>
</dbReference>
<dbReference type="EMBL" id="DF952378">
    <property type="protein sequence ID" value="GAN43981.1"/>
    <property type="molecule type" value="Genomic_DNA"/>
</dbReference>
<dbReference type="SUPFAM" id="SSF52499">
    <property type="entry name" value="Isochorismatase-like hydrolases"/>
    <property type="match status" value="1"/>
</dbReference>
<evidence type="ECO:0000259" key="2">
    <source>
        <dbReference type="Pfam" id="PF00857"/>
    </source>
</evidence>
<gene>
    <name evidence="3" type="ORF">MBSD_0496</name>
    <name evidence="4" type="ORF">MBSD_n1702</name>
</gene>
<organism evidence="4">
    <name type="scientific">Mizugakiibacter sediminis</name>
    <dbReference type="NCBI Taxonomy" id="1475481"/>
    <lineage>
        <taxon>Bacteria</taxon>
        <taxon>Pseudomonadati</taxon>
        <taxon>Pseudomonadota</taxon>
        <taxon>Gammaproteobacteria</taxon>
        <taxon>Lysobacterales</taxon>
        <taxon>Rhodanobacteraceae</taxon>
        <taxon>Mizugakiibacter</taxon>
    </lineage>
</organism>
<proteinExistence type="predicted"/>
<dbReference type="PANTHER" id="PTHR43540">
    <property type="entry name" value="PEROXYUREIDOACRYLATE/UREIDOACRYLATE AMIDOHYDROLASE-RELATED"/>
    <property type="match status" value="1"/>
</dbReference>
<dbReference type="GO" id="GO:0016787">
    <property type="term" value="F:hydrolase activity"/>
    <property type="evidence" value="ECO:0007669"/>
    <property type="project" value="UniProtKB-KW"/>
</dbReference>
<dbReference type="InterPro" id="IPR000868">
    <property type="entry name" value="Isochorismatase-like_dom"/>
</dbReference>
<accession>A0A0K8QNB0</accession>
<evidence type="ECO:0000313" key="3">
    <source>
        <dbReference type="EMBL" id="GAN43981.1"/>
    </source>
</evidence>
<dbReference type="HOGENOM" id="CLU_068979_5_6_6"/>
<dbReference type="RefSeq" id="WP_062536993.1">
    <property type="nucleotide sequence ID" value="NZ_DF970203.1"/>
</dbReference>
<evidence type="ECO:0000313" key="4">
    <source>
        <dbReference type="EMBL" id="GAP66395.1"/>
    </source>
</evidence>
<dbReference type="Pfam" id="PF00857">
    <property type="entry name" value="Isochorismatase"/>
    <property type="match status" value="1"/>
</dbReference>
<evidence type="ECO:0000313" key="5">
    <source>
        <dbReference type="Proteomes" id="UP000253740"/>
    </source>
</evidence>
<reference evidence="3" key="1">
    <citation type="submission" date="2015-03" db="EMBL/GenBank/DDBJ databases">
        <title>Draft genome sequence of Mizugakiibacter sediminis skMP5.</title>
        <authorList>
            <person name="Watanabe T."/>
            <person name="Kojima H."/>
            <person name="Fukui M."/>
        </authorList>
    </citation>
    <scope>NUCLEOTIDE SEQUENCE</scope>
    <source>
        <strain evidence="3">SkMP5</strain>
    </source>
</reference>
<evidence type="ECO:0000256" key="1">
    <source>
        <dbReference type="ARBA" id="ARBA00022801"/>
    </source>
</evidence>
<reference evidence="4" key="2">
    <citation type="submission" date="2015-08" db="EMBL/GenBank/DDBJ databases">
        <title>Complete DNA Sequence of Pseudomonas syringae pv. actinidiae, the Causal Agent of Kiwifruit Canker Disease.</title>
        <authorList>
            <person name="Rikkerink E.H.A."/>
            <person name="Fineran P.C."/>
        </authorList>
    </citation>
    <scope>NUCLEOTIDE SEQUENCE</scope>
    <source>
        <strain evidence="4">SkMP5</strain>
    </source>
</reference>
<dbReference type="OrthoDB" id="9794942at2"/>
<dbReference type="InterPro" id="IPR050272">
    <property type="entry name" value="Isochorismatase-like_hydrls"/>
</dbReference>
<keyword evidence="5" id="KW-1185">Reference proteome</keyword>
<dbReference type="Gene3D" id="3.40.50.850">
    <property type="entry name" value="Isochorismatase-like"/>
    <property type="match status" value="1"/>
</dbReference>